<name>A0AAU7LWI0_9BURK</name>
<proteinExistence type="predicted"/>
<dbReference type="AlphaFoldDB" id="A0AAU7LWI0"/>
<dbReference type="EMBL" id="CP157675">
    <property type="protein sequence ID" value="XBP71961.1"/>
    <property type="molecule type" value="Genomic_DNA"/>
</dbReference>
<organism evidence="1">
    <name type="scientific">Polaromonas hydrogenivorans</name>
    <dbReference type="NCBI Taxonomy" id="335476"/>
    <lineage>
        <taxon>Bacteria</taxon>
        <taxon>Pseudomonadati</taxon>
        <taxon>Pseudomonadota</taxon>
        <taxon>Betaproteobacteria</taxon>
        <taxon>Burkholderiales</taxon>
        <taxon>Comamonadaceae</taxon>
        <taxon>Polaromonas</taxon>
    </lineage>
</organism>
<protein>
    <submittedName>
        <fullName evidence="1">Uncharacterized protein</fullName>
    </submittedName>
</protein>
<gene>
    <name evidence="1" type="ORF">ABLV49_09255</name>
</gene>
<evidence type="ECO:0000313" key="1">
    <source>
        <dbReference type="EMBL" id="XBP71961.1"/>
    </source>
</evidence>
<sequence>MPVQTSALVDVHHLITRLASLAKRHRAAGRISHALGVQSALDLIRRERKAGRGPKPQN</sequence>
<dbReference type="RefSeq" id="WP_349281297.1">
    <property type="nucleotide sequence ID" value="NZ_CBCSCU010000002.1"/>
</dbReference>
<reference evidence="1" key="1">
    <citation type="submission" date="2024-05" db="EMBL/GenBank/DDBJ databases">
        <authorList>
            <person name="Bunk B."/>
            <person name="Swiderski J."/>
            <person name="Sproer C."/>
            <person name="Thiel V."/>
        </authorList>
    </citation>
    <scope>NUCLEOTIDE SEQUENCE</scope>
    <source>
        <strain evidence="1">DSM 17735</strain>
    </source>
</reference>
<accession>A0AAU7LWI0</accession>